<evidence type="ECO:0000313" key="1">
    <source>
        <dbReference type="EMBL" id="CAA9998995.1"/>
    </source>
</evidence>
<protein>
    <submittedName>
        <fullName evidence="1">Uncharacterized protein</fullName>
    </submittedName>
</protein>
<name>A0A6H5GBB8_9HEMI</name>
<organism evidence="1 2">
    <name type="scientific">Nesidiocoris tenuis</name>
    <dbReference type="NCBI Taxonomy" id="355587"/>
    <lineage>
        <taxon>Eukaryota</taxon>
        <taxon>Metazoa</taxon>
        <taxon>Ecdysozoa</taxon>
        <taxon>Arthropoda</taxon>
        <taxon>Hexapoda</taxon>
        <taxon>Insecta</taxon>
        <taxon>Pterygota</taxon>
        <taxon>Neoptera</taxon>
        <taxon>Paraneoptera</taxon>
        <taxon>Hemiptera</taxon>
        <taxon>Heteroptera</taxon>
        <taxon>Panheteroptera</taxon>
        <taxon>Cimicomorpha</taxon>
        <taxon>Miridae</taxon>
        <taxon>Dicyphina</taxon>
        <taxon>Nesidiocoris</taxon>
    </lineage>
</organism>
<reference evidence="1 2" key="1">
    <citation type="submission" date="2020-02" db="EMBL/GenBank/DDBJ databases">
        <authorList>
            <person name="Ferguson B K."/>
        </authorList>
    </citation>
    <scope>NUCLEOTIDE SEQUENCE [LARGE SCALE GENOMIC DNA]</scope>
</reference>
<dbReference type="AlphaFoldDB" id="A0A6H5GBB8"/>
<evidence type="ECO:0000313" key="2">
    <source>
        <dbReference type="Proteomes" id="UP000479000"/>
    </source>
</evidence>
<dbReference type="EMBL" id="CADCXU010008000">
    <property type="protein sequence ID" value="CAA9998995.1"/>
    <property type="molecule type" value="Genomic_DNA"/>
</dbReference>
<gene>
    <name evidence="1" type="ORF">NTEN_LOCUS5278</name>
</gene>
<accession>A0A6H5GBB8</accession>
<keyword evidence="2" id="KW-1185">Reference proteome</keyword>
<proteinExistence type="predicted"/>
<dbReference type="Proteomes" id="UP000479000">
    <property type="component" value="Unassembled WGS sequence"/>
</dbReference>
<sequence length="77" mass="8750">MKFNAIRSIIPLFSQSKRAFSIRLYTTAGAQCAHDLLLLGRKFTHRYAGVGLLHILKLLPLRLTRICYNIENICMSG</sequence>